<feature type="domain" description="Glycosyltransferase subfamily 4-like N-terminal" evidence="2">
    <location>
        <begin position="14"/>
        <end position="192"/>
    </location>
</feature>
<dbReference type="SUPFAM" id="SSF53756">
    <property type="entry name" value="UDP-Glycosyltransferase/glycogen phosphorylase"/>
    <property type="match status" value="1"/>
</dbReference>
<dbReference type="OrthoDB" id="9795068at2"/>
<evidence type="ECO:0000313" key="4">
    <source>
        <dbReference type="Proteomes" id="UP000215145"/>
    </source>
</evidence>
<evidence type="ECO:0008006" key="5">
    <source>
        <dbReference type="Google" id="ProtNLM"/>
    </source>
</evidence>
<dbReference type="Pfam" id="PF00534">
    <property type="entry name" value="Glycos_transf_1"/>
    <property type="match status" value="1"/>
</dbReference>
<dbReference type="InterPro" id="IPR028098">
    <property type="entry name" value="Glyco_trans_4-like_N"/>
</dbReference>
<dbReference type="GO" id="GO:0016757">
    <property type="term" value="F:glycosyltransferase activity"/>
    <property type="evidence" value="ECO:0007669"/>
    <property type="project" value="InterPro"/>
</dbReference>
<proteinExistence type="predicted"/>
<dbReference type="InterPro" id="IPR001296">
    <property type="entry name" value="Glyco_trans_1"/>
</dbReference>
<reference evidence="3 4" key="1">
    <citation type="submission" date="2017-07" db="EMBL/GenBank/DDBJ databases">
        <title>Paenibacillus herberti R33 genome sequencing and assembly.</title>
        <authorList>
            <person name="Su W."/>
        </authorList>
    </citation>
    <scope>NUCLEOTIDE SEQUENCE [LARGE SCALE GENOMIC DNA]</scope>
    <source>
        <strain evidence="3 4">R33</strain>
    </source>
</reference>
<dbReference type="Gene3D" id="3.40.50.2000">
    <property type="entry name" value="Glycogen Phosphorylase B"/>
    <property type="match status" value="2"/>
</dbReference>
<accession>A0A229NV59</accession>
<dbReference type="EMBL" id="NMUQ01000003">
    <property type="protein sequence ID" value="OXM13720.1"/>
    <property type="molecule type" value="Genomic_DNA"/>
</dbReference>
<sequence length="381" mass="42291">MRVMQIIDRFAPLGGTERFVYDLSRQLTEGGHTVRIAACGVEDMKSWGEYDPDSVVPGRNLEDWRYAAREFAPDVILWQGGRETLNAAFHLSQSYPMATIFHSPVCPSGARLFRDNNEICSNTFGASCMVNWYTRKCGTNKEPWRMLQGMRLTSKMIKVALNSRVIYTVSNSLKEILVRDGLPADKIQVIDNTLGAIFEPVAPIVPRGSGEALHILFCGRLVYYKGVQDMIQAIDVLNRQGINIMATIVGEGWYENKLKVLVAKLGLESKIIFAGRVPGKEVDSWYDKADAVVVPSIWPEPAGLVVPEARRRGKSVIVYDAGGLGEWKGYLDGIQVVPRGDVEALATAMAFVRNTSSSLPREGKAERLSIVQELQNVCRHA</sequence>
<dbReference type="Pfam" id="PF13439">
    <property type="entry name" value="Glyco_transf_4"/>
    <property type="match status" value="1"/>
</dbReference>
<dbReference type="AlphaFoldDB" id="A0A229NV59"/>
<evidence type="ECO:0000313" key="3">
    <source>
        <dbReference type="EMBL" id="OXM13720.1"/>
    </source>
</evidence>
<feature type="domain" description="Glycosyl transferase family 1" evidence="1">
    <location>
        <begin position="214"/>
        <end position="352"/>
    </location>
</feature>
<gene>
    <name evidence="3" type="ORF">CGZ75_22135</name>
</gene>
<organism evidence="3 4">
    <name type="scientific">Paenibacillus herberti</name>
    <dbReference type="NCBI Taxonomy" id="1619309"/>
    <lineage>
        <taxon>Bacteria</taxon>
        <taxon>Bacillati</taxon>
        <taxon>Bacillota</taxon>
        <taxon>Bacilli</taxon>
        <taxon>Bacillales</taxon>
        <taxon>Paenibacillaceae</taxon>
        <taxon>Paenibacillus</taxon>
    </lineage>
</organism>
<dbReference type="PANTHER" id="PTHR12526">
    <property type="entry name" value="GLYCOSYLTRANSFERASE"/>
    <property type="match status" value="1"/>
</dbReference>
<protein>
    <recommendedName>
        <fullName evidence="5">Glycosyl transferase family 1</fullName>
    </recommendedName>
</protein>
<evidence type="ECO:0000259" key="2">
    <source>
        <dbReference type="Pfam" id="PF13439"/>
    </source>
</evidence>
<dbReference type="CDD" id="cd03801">
    <property type="entry name" value="GT4_PimA-like"/>
    <property type="match status" value="1"/>
</dbReference>
<name>A0A229NV59_9BACL</name>
<dbReference type="RefSeq" id="WP_089526422.1">
    <property type="nucleotide sequence ID" value="NZ_NMUQ01000003.1"/>
</dbReference>
<dbReference type="Proteomes" id="UP000215145">
    <property type="component" value="Unassembled WGS sequence"/>
</dbReference>
<comment type="caution">
    <text evidence="3">The sequence shown here is derived from an EMBL/GenBank/DDBJ whole genome shotgun (WGS) entry which is preliminary data.</text>
</comment>
<keyword evidence="4" id="KW-1185">Reference proteome</keyword>
<evidence type="ECO:0000259" key="1">
    <source>
        <dbReference type="Pfam" id="PF00534"/>
    </source>
</evidence>